<sequence length="130" mass="14641">MAKKEFEELLPAESAYPPSWDGAMRQAFDREWNDGPLKDAVSKARSFQELARVWKLVPRLFGCLPTELIGPRRRLIWDRTLGGEGAVGKGSAVQPNTLWTDRFCRALMAAICCSPMWANNADLFVMFCST</sequence>
<dbReference type="Proteomes" id="UP000011715">
    <property type="component" value="Unassembled WGS sequence"/>
</dbReference>
<reference evidence="1" key="1">
    <citation type="submission" date="2010-05" db="EMBL/GenBank/DDBJ databases">
        <title>The Genome Sequence of Magnaporthe poae strain ATCC 64411.</title>
        <authorList>
            <consortium name="The Broad Institute Genome Sequencing Platform"/>
            <consortium name="Broad Institute Genome Sequencing Center for Infectious Disease"/>
            <person name="Ma L.-J."/>
            <person name="Dead R."/>
            <person name="Young S."/>
            <person name="Zeng Q."/>
            <person name="Koehrsen M."/>
            <person name="Alvarado L."/>
            <person name="Berlin A."/>
            <person name="Chapman S.B."/>
            <person name="Chen Z."/>
            <person name="Freedman E."/>
            <person name="Gellesch M."/>
            <person name="Goldberg J."/>
            <person name="Griggs A."/>
            <person name="Gujja S."/>
            <person name="Heilman E.R."/>
            <person name="Heiman D."/>
            <person name="Hepburn T."/>
            <person name="Howarth C."/>
            <person name="Jen D."/>
            <person name="Larson L."/>
            <person name="Mehta T."/>
            <person name="Neiman D."/>
            <person name="Pearson M."/>
            <person name="Roberts A."/>
            <person name="Saif S."/>
            <person name="Shea T."/>
            <person name="Shenoy N."/>
            <person name="Sisk P."/>
            <person name="Stolte C."/>
            <person name="Sykes S."/>
            <person name="Walk T."/>
            <person name="White J."/>
            <person name="Yandava C."/>
            <person name="Haas B."/>
            <person name="Nusbaum C."/>
            <person name="Birren B."/>
        </authorList>
    </citation>
    <scope>NUCLEOTIDE SEQUENCE</scope>
    <source>
        <strain evidence="1">ATCC 64411</strain>
    </source>
</reference>
<reference evidence="3" key="2">
    <citation type="submission" date="2010-05" db="EMBL/GenBank/DDBJ databases">
        <title>The genome sequence of Magnaporthe poae strain ATCC 64411.</title>
        <authorList>
            <person name="Ma L.-J."/>
            <person name="Dead R."/>
            <person name="Young S."/>
            <person name="Zeng Q."/>
            <person name="Koehrsen M."/>
            <person name="Alvarado L."/>
            <person name="Berlin A."/>
            <person name="Chapman S.B."/>
            <person name="Chen Z."/>
            <person name="Freedman E."/>
            <person name="Gellesch M."/>
            <person name="Goldberg J."/>
            <person name="Griggs A."/>
            <person name="Gujja S."/>
            <person name="Heilman E.R."/>
            <person name="Heiman D."/>
            <person name="Hepburn T."/>
            <person name="Howarth C."/>
            <person name="Jen D."/>
            <person name="Larson L."/>
            <person name="Mehta T."/>
            <person name="Neiman D."/>
            <person name="Pearson M."/>
            <person name="Roberts A."/>
            <person name="Saif S."/>
            <person name="Shea T."/>
            <person name="Shenoy N."/>
            <person name="Sisk P."/>
            <person name="Stolte C."/>
            <person name="Sykes S."/>
            <person name="Walk T."/>
            <person name="White J."/>
            <person name="Yandava C."/>
            <person name="Haas B."/>
            <person name="Nusbaum C."/>
            <person name="Birren B."/>
        </authorList>
    </citation>
    <scope>NUCLEOTIDE SEQUENCE [LARGE SCALE GENOMIC DNA]</scope>
    <source>
        <strain evidence="3">ATCC 64411 / 73-15</strain>
    </source>
</reference>
<dbReference type="EMBL" id="GL876969">
    <property type="protein sequence ID" value="KLU85843.1"/>
    <property type="molecule type" value="Genomic_DNA"/>
</dbReference>
<dbReference type="OrthoDB" id="5220943at2759"/>
<keyword evidence="3" id="KW-1185">Reference proteome</keyword>
<dbReference type="STRING" id="644358.A0A0C4DXV6"/>
<dbReference type="EnsemblFungi" id="MAPG_04863T0">
    <property type="protein sequence ID" value="MAPG_04863T0"/>
    <property type="gene ID" value="MAPG_04863"/>
</dbReference>
<evidence type="ECO:0000313" key="2">
    <source>
        <dbReference type="EnsemblFungi" id="MAPG_04863T0"/>
    </source>
</evidence>
<evidence type="ECO:0000313" key="3">
    <source>
        <dbReference type="Proteomes" id="UP000011715"/>
    </source>
</evidence>
<accession>A0A0C4DXV6</accession>
<gene>
    <name evidence="1" type="ORF">MAPG_04863</name>
</gene>
<reference evidence="1" key="3">
    <citation type="submission" date="2011-03" db="EMBL/GenBank/DDBJ databases">
        <title>Annotation of Magnaporthe poae ATCC 64411.</title>
        <authorList>
            <person name="Ma L.-J."/>
            <person name="Dead R."/>
            <person name="Young S.K."/>
            <person name="Zeng Q."/>
            <person name="Gargeya S."/>
            <person name="Fitzgerald M."/>
            <person name="Haas B."/>
            <person name="Abouelleil A."/>
            <person name="Alvarado L."/>
            <person name="Arachchi H.M."/>
            <person name="Berlin A."/>
            <person name="Brown A."/>
            <person name="Chapman S.B."/>
            <person name="Chen Z."/>
            <person name="Dunbar C."/>
            <person name="Freedman E."/>
            <person name="Gearin G."/>
            <person name="Gellesch M."/>
            <person name="Goldberg J."/>
            <person name="Griggs A."/>
            <person name="Gujja S."/>
            <person name="Heiman D."/>
            <person name="Howarth C."/>
            <person name="Larson L."/>
            <person name="Lui A."/>
            <person name="MacDonald P.J.P."/>
            <person name="Mehta T."/>
            <person name="Montmayeur A."/>
            <person name="Murphy C."/>
            <person name="Neiman D."/>
            <person name="Pearson M."/>
            <person name="Priest M."/>
            <person name="Roberts A."/>
            <person name="Saif S."/>
            <person name="Shea T."/>
            <person name="Shenoy N."/>
            <person name="Sisk P."/>
            <person name="Stolte C."/>
            <person name="Sykes S."/>
            <person name="Yandava C."/>
            <person name="Wortman J."/>
            <person name="Nusbaum C."/>
            <person name="Birren B."/>
        </authorList>
    </citation>
    <scope>NUCLEOTIDE SEQUENCE</scope>
    <source>
        <strain evidence="1">ATCC 64411</strain>
    </source>
</reference>
<reference evidence="2" key="5">
    <citation type="submission" date="2015-06" db="UniProtKB">
        <authorList>
            <consortium name="EnsemblFungi"/>
        </authorList>
    </citation>
    <scope>IDENTIFICATION</scope>
    <source>
        <strain evidence="2">ATCC 64411</strain>
    </source>
</reference>
<evidence type="ECO:0000313" key="1">
    <source>
        <dbReference type="EMBL" id="KLU85843.1"/>
    </source>
</evidence>
<name>A0A0C4DXV6_MAGP6</name>
<reference evidence="2" key="4">
    <citation type="journal article" date="2015" name="G3 (Bethesda)">
        <title>Genome sequences of three phytopathogenic species of the Magnaporthaceae family of fungi.</title>
        <authorList>
            <person name="Okagaki L.H."/>
            <person name="Nunes C.C."/>
            <person name="Sailsbery J."/>
            <person name="Clay B."/>
            <person name="Brown D."/>
            <person name="John T."/>
            <person name="Oh Y."/>
            <person name="Young N."/>
            <person name="Fitzgerald M."/>
            <person name="Haas B.J."/>
            <person name="Zeng Q."/>
            <person name="Young S."/>
            <person name="Adiconis X."/>
            <person name="Fan L."/>
            <person name="Levin J.Z."/>
            <person name="Mitchell T.K."/>
            <person name="Okubara P.A."/>
            <person name="Farman M.L."/>
            <person name="Kohn L.M."/>
            <person name="Birren B."/>
            <person name="Ma L.-J."/>
            <person name="Dean R.A."/>
        </authorList>
    </citation>
    <scope>NUCLEOTIDE SEQUENCE</scope>
    <source>
        <strain evidence="2">ATCC 64411 / 73-15</strain>
    </source>
</reference>
<protein>
    <submittedName>
        <fullName evidence="1 2">Uncharacterized protein</fullName>
    </submittedName>
</protein>
<dbReference type="EMBL" id="ADBL01001137">
    <property type="status" value="NOT_ANNOTATED_CDS"/>
    <property type="molecule type" value="Genomic_DNA"/>
</dbReference>
<proteinExistence type="predicted"/>
<dbReference type="AlphaFoldDB" id="A0A0C4DXV6"/>
<organism evidence="2 3">
    <name type="scientific">Magnaporthiopsis poae (strain ATCC 64411 / 73-15)</name>
    <name type="common">Kentucky bluegrass fungus</name>
    <name type="synonym">Magnaporthe poae</name>
    <dbReference type="NCBI Taxonomy" id="644358"/>
    <lineage>
        <taxon>Eukaryota</taxon>
        <taxon>Fungi</taxon>
        <taxon>Dikarya</taxon>
        <taxon>Ascomycota</taxon>
        <taxon>Pezizomycotina</taxon>
        <taxon>Sordariomycetes</taxon>
        <taxon>Sordariomycetidae</taxon>
        <taxon>Magnaporthales</taxon>
        <taxon>Magnaporthaceae</taxon>
        <taxon>Magnaporthiopsis</taxon>
    </lineage>
</organism>
<dbReference type="VEuPathDB" id="FungiDB:MAPG_04863"/>